<sequence length="33" mass="3569">MNKVLAEMKSSGALQAIQDKWLAGAAAPYFTEQ</sequence>
<accession>A0A6J7EQ93</accession>
<dbReference type="AlphaFoldDB" id="A0A6J7EQ93"/>
<gene>
    <name evidence="1" type="ORF">UFOPK3402_01787</name>
</gene>
<name>A0A6J7EQ93_9ZZZZ</name>
<reference evidence="1" key="1">
    <citation type="submission" date="2020-05" db="EMBL/GenBank/DDBJ databases">
        <authorList>
            <person name="Chiriac C."/>
            <person name="Salcher M."/>
            <person name="Ghai R."/>
            <person name="Kavagutti S V."/>
        </authorList>
    </citation>
    <scope>NUCLEOTIDE SEQUENCE</scope>
</reference>
<proteinExistence type="predicted"/>
<dbReference type="EMBL" id="CAFBLS010000279">
    <property type="protein sequence ID" value="CAB4885647.1"/>
    <property type="molecule type" value="Genomic_DNA"/>
</dbReference>
<protein>
    <submittedName>
        <fullName evidence="1">Unannotated protein</fullName>
    </submittedName>
</protein>
<organism evidence="1">
    <name type="scientific">freshwater metagenome</name>
    <dbReference type="NCBI Taxonomy" id="449393"/>
    <lineage>
        <taxon>unclassified sequences</taxon>
        <taxon>metagenomes</taxon>
        <taxon>ecological metagenomes</taxon>
    </lineage>
</organism>
<evidence type="ECO:0000313" key="1">
    <source>
        <dbReference type="EMBL" id="CAB4885647.1"/>
    </source>
</evidence>